<dbReference type="AlphaFoldDB" id="A0A5J4KPX6"/>
<keyword evidence="3" id="KW-1185">Reference proteome</keyword>
<name>A0A5J4KPX6_9CHLR</name>
<proteinExistence type="predicted"/>
<dbReference type="PANTHER" id="PTHR33498">
    <property type="entry name" value="TRANSPOSASE FOR INSERTION SEQUENCE ELEMENT IS1557"/>
    <property type="match status" value="1"/>
</dbReference>
<dbReference type="Pfam" id="PF01610">
    <property type="entry name" value="DDE_Tnp_ISL3"/>
    <property type="match status" value="2"/>
</dbReference>
<dbReference type="EMBL" id="BKZW01000002">
    <property type="protein sequence ID" value="GER89653.1"/>
    <property type="molecule type" value="Genomic_DNA"/>
</dbReference>
<feature type="domain" description="HTH IS21-type" evidence="1">
    <location>
        <begin position="270"/>
        <end position="332"/>
    </location>
</feature>
<sequence>MIIFPEQIHVKIEQIHVDETVNVVLSSTEATTICPTCGTTATHIHSHYSRHLRDLPVSGYPVRLQVMVRRFFCRNPACPHKTFAESFWPLASHYTQHTNRLRATLQHLGLALGAEAGTRVASQLGMAASPSSLLRFLRLLQLPTPTGVVTMIGLDDWAYKRKRRYGTLICDLSTGKPIEMLPDRTVHTVKNWLHEHPEVTIISRDRWSEYATAAQQAAPQARQVADRWHVLHNLTESVSALFPRIRTELKVTTSPMAQHLLSAPQKTRQQQYQELQNLAQQGLSAERIAPLVGLSERTVYRWLTQPQAPSWHRTSRSSSVIDPYQSYLLKRWNEGCRKGSVLCRELKARGYHGSERAVYRYLTYLSAQTSSKQEPHRIQLPLSNKRVTWLLVKPPEDLDEQEQQELGMLRQASATAEQVYHLVQEFGQMVRQHQGDQLDHWLRAANESGLPALQSFASGVQRDYAAVRAGLTLPYSNGLLEGHINRLKLIKRSMYGRANFDLLRLRVLCTS</sequence>
<evidence type="ECO:0000313" key="2">
    <source>
        <dbReference type="EMBL" id="GER89653.1"/>
    </source>
</evidence>
<comment type="caution">
    <text evidence="2">The sequence shown here is derived from an EMBL/GenBank/DDBJ whole genome shotgun (WGS) entry which is preliminary data.</text>
</comment>
<dbReference type="InterPro" id="IPR047951">
    <property type="entry name" value="Transpos_ISL3"/>
</dbReference>
<organism evidence="2 3">
    <name type="scientific">Dictyobacter vulcani</name>
    <dbReference type="NCBI Taxonomy" id="2607529"/>
    <lineage>
        <taxon>Bacteria</taxon>
        <taxon>Bacillati</taxon>
        <taxon>Chloroflexota</taxon>
        <taxon>Ktedonobacteria</taxon>
        <taxon>Ktedonobacterales</taxon>
        <taxon>Dictyobacteraceae</taxon>
        <taxon>Dictyobacter</taxon>
    </lineage>
</organism>
<dbReference type="Proteomes" id="UP000326912">
    <property type="component" value="Unassembled WGS sequence"/>
</dbReference>
<dbReference type="InterPro" id="IPR017894">
    <property type="entry name" value="HTH_IS21_transposase_type"/>
</dbReference>
<dbReference type="RefSeq" id="WP_151757516.1">
    <property type="nucleotide sequence ID" value="NZ_BKZW01000002.1"/>
</dbReference>
<evidence type="ECO:0000259" key="1">
    <source>
        <dbReference type="PROSITE" id="PS50531"/>
    </source>
</evidence>
<dbReference type="NCBIfam" id="NF033550">
    <property type="entry name" value="transpos_ISL3"/>
    <property type="match status" value="1"/>
</dbReference>
<protein>
    <submittedName>
        <fullName evidence="2">Transposase</fullName>
    </submittedName>
</protein>
<accession>A0A5J4KPX6</accession>
<dbReference type="InterPro" id="IPR029261">
    <property type="entry name" value="Transposase_Znf"/>
</dbReference>
<dbReference type="PROSITE" id="PS50531">
    <property type="entry name" value="HTH_IS21"/>
    <property type="match status" value="1"/>
</dbReference>
<gene>
    <name evidence="2" type="primary">tnpA_3</name>
    <name evidence="2" type="ORF">KDW_38150</name>
</gene>
<evidence type="ECO:0000313" key="3">
    <source>
        <dbReference type="Proteomes" id="UP000326912"/>
    </source>
</evidence>
<dbReference type="PANTHER" id="PTHR33498:SF1">
    <property type="entry name" value="TRANSPOSASE FOR INSERTION SEQUENCE ELEMENT IS1557"/>
    <property type="match status" value="1"/>
</dbReference>
<dbReference type="InterPro" id="IPR002560">
    <property type="entry name" value="Transposase_DDE"/>
</dbReference>
<reference evidence="2 3" key="1">
    <citation type="submission" date="2019-10" db="EMBL/GenBank/DDBJ databases">
        <title>Dictyobacter vulcani sp. nov., within the class Ktedonobacteria, isolated from soil of volcanic Mt. Zao.</title>
        <authorList>
            <person name="Zheng Y."/>
            <person name="Wang C.M."/>
            <person name="Sakai Y."/>
            <person name="Abe K."/>
            <person name="Yokota A."/>
            <person name="Yabe S."/>
        </authorList>
    </citation>
    <scope>NUCLEOTIDE SEQUENCE [LARGE SCALE GENOMIC DNA]</scope>
    <source>
        <strain evidence="2 3">W12</strain>
    </source>
</reference>
<dbReference type="Pfam" id="PF14690">
    <property type="entry name" value="Zn_ribbon_ISL3"/>
    <property type="match status" value="1"/>
</dbReference>